<proteinExistence type="predicted"/>
<feature type="domain" description="FIMAH" evidence="2">
    <location>
        <begin position="244"/>
        <end position="317"/>
    </location>
</feature>
<sequence length="338" mass="34329">MDRSDPDRLSREAAEALLSGHLAATPDANGAAGFAGDATPAAAVADLLARARGPAWLDEHAGEEAAVAAFRAARDAPATARSGPTPDRQARSRPVLGRLVPAKVLAVALATTAGGVVLVAATAPGDWLPGGPDPTTPSVVPSQPGSVAPAPAPTRSPDQVIPGTGGPAPRPLVDLCRAYLALPADRAAGALRRPEYAPLVRAAGDKPVRAYCAATVGTGPTGSPAESASTLGTQAAPATEVADEFAQVLTEETAAGRVQQKESDKLAKSLAQLRDQAARGKPDQVRRTADRLADEIARYRRNNTVSAQSADRLTAVLRPLVDPVANGVGPTDPPDGNS</sequence>
<name>A0ABV8KSH0_9ACTN</name>
<feature type="compositionally biased region" description="Polar residues" evidence="1">
    <location>
        <begin position="136"/>
        <end position="145"/>
    </location>
</feature>
<evidence type="ECO:0000313" key="3">
    <source>
        <dbReference type="EMBL" id="MFC4108566.1"/>
    </source>
</evidence>
<dbReference type="Pfam" id="PF22888">
    <property type="entry name" value="FIMAH"/>
    <property type="match status" value="1"/>
</dbReference>
<accession>A0ABV8KSH0</accession>
<keyword evidence="4" id="KW-1185">Reference proteome</keyword>
<evidence type="ECO:0000259" key="2">
    <source>
        <dbReference type="Pfam" id="PF22888"/>
    </source>
</evidence>
<feature type="region of interest" description="Disordered" evidence="1">
    <location>
        <begin position="128"/>
        <end position="166"/>
    </location>
</feature>
<gene>
    <name evidence="3" type="ORF">ACFOX0_21855</name>
</gene>
<dbReference type="InterPro" id="IPR054470">
    <property type="entry name" value="FIMAH_dom"/>
</dbReference>
<evidence type="ECO:0000256" key="1">
    <source>
        <dbReference type="SAM" id="MobiDB-lite"/>
    </source>
</evidence>
<organism evidence="3 4">
    <name type="scientific">Micromonospora zhanjiangensis</name>
    <dbReference type="NCBI Taxonomy" id="1522057"/>
    <lineage>
        <taxon>Bacteria</taxon>
        <taxon>Bacillati</taxon>
        <taxon>Actinomycetota</taxon>
        <taxon>Actinomycetes</taxon>
        <taxon>Micromonosporales</taxon>
        <taxon>Micromonosporaceae</taxon>
        <taxon>Micromonospora</taxon>
    </lineage>
</organism>
<reference evidence="4" key="1">
    <citation type="journal article" date="2019" name="Int. J. Syst. Evol. Microbiol.">
        <title>The Global Catalogue of Microorganisms (GCM) 10K type strain sequencing project: providing services to taxonomists for standard genome sequencing and annotation.</title>
        <authorList>
            <consortium name="The Broad Institute Genomics Platform"/>
            <consortium name="The Broad Institute Genome Sequencing Center for Infectious Disease"/>
            <person name="Wu L."/>
            <person name="Ma J."/>
        </authorList>
    </citation>
    <scope>NUCLEOTIDE SEQUENCE [LARGE SCALE GENOMIC DNA]</scope>
    <source>
        <strain evidence="4">2902at01</strain>
    </source>
</reference>
<evidence type="ECO:0000313" key="4">
    <source>
        <dbReference type="Proteomes" id="UP001595868"/>
    </source>
</evidence>
<dbReference type="RefSeq" id="WP_377549017.1">
    <property type="nucleotide sequence ID" value="NZ_JBHSBN010000016.1"/>
</dbReference>
<protein>
    <submittedName>
        <fullName evidence="3">FIMAH domain-containing protein</fullName>
    </submittedName>
</protein>
<comment type="caution">
    <text evidence="3">The sequence shown here is derived from an EMBL/GenBank/DDBJ whole genome shotgun (WGS) entry which is preliminary data.</text>
</comment>
<dbReference type="Proteomes" id="UP001595868">
    <property type="component" value="Unassembled WGS sequence"/>
</dbReference>
<dbReference type="EMBL" id="JBHSBN010000016">
    <property type="protein sequence ID" value="MFC4108566.1"/>
    <property type="molecule type" value="Genomic_DNA"/>
</dbReference>